<dbReference type="AlphaFoldDB" id="A0A9W8X0M5"/>
<keyword evidence="1" id="KW-0472">Membrane</keyword>
<dbReference type="EMBL" id="JAPEUV010000034">
    <property type="protein sequence ID" value="KAJ4337910.1"/>
    <property type="molecule type" value="Genomic_DNA"/>
</dbReference>
<dbReference type="PANTHER" id="PTHR37544:SF1">
    <property type="entry name" value="PHOSPHORIBOSYLAMINOIMIDAZOLE-SUCCINOCARBOXAMIDE SYNTHASE"/>
    <property type="match status" value="1"/>
</dbReference>
<dbReference type="OrthoDB" id="3912677at2759"/>
<feature type="transmembrane region" description="Helical" evidence="1">
    <location>
        <begin position="601"/>
        <end position="619"/>
    </location>
</feature>
<keyword evidence="1" id="KW-0812">Transmembrane</keyword>
<feature type="transmembrane region" description="Helical" evidence="1">
    <location>
        <begin position="230"/>
        <end position="256"/>
    </location>
</feature>
<keyword evidence="1" id="KW-1133">Transmembrane helix</keyword>
<evidence type="ECO:0000313" key="2">
    <source>
        <dbReference type="EMBL" id="KAJ4337910.1"/>
    </source>
</evidence>
<comment type="caution">
    <text evidence="2">The sequence shown here is derived from an EMBL/GenBank/DDBJ whole genome shotgun (WGS) entry which is preliminary data.</text>
</comment>
<organism evidence="2 3">
    <name type="scientific">Didymella glomerata</name>
    <dbReference type="NCBI Taxonomy" id="749621"/>
    <lineage>
        <taxon>Eukaryota</taxon>
        <taxon>Fungi</taxon>
        <taxon>Dikarya</taxon>
        <taxon>Ascomycota</taxon>
        <taxon>Pezizomycotina</taxon>
        <taxon>Dothideomycetes</taxon>
        <taxon>Pleosporomycetidae</taxon>
        <taxon>Pleosporales</taxon>
        <taxon>Pleosporineae</taxon>
        <taxon>Didymellaceae</taxon>
        <taxon>Didymella</taxon>
    </lineage>
</organism>
<proteinExistence type="predicted"/>
<evidence type="ECO:0000313" key="3">
    <source>
        <dbReference type="Proteomes" id="UP001140562"/>
    </source>
</evidence>
<dbReference type="PANTHER" id="PTHR37544">
    <property type="entry name" value="SPRAY-RELATED"/>
    <property type="match status" value="1"/>
</dbReference>
<sequence>MGIDAISCGIENIWGAACDTYADGRSKNRLVFLNAQMNQDLGSATENGTEPLKILSNDTAIIVCEPSYEMVETSVLMDQHGKVEPVQNYTDTSLPQLFPAWDLVDGLLTATSAAGTILNDTYDYNSYDYFPWRTLDTFFSKWVDAAHPKRNGLAEVDPKTDQRFAWAYVPATAMVMIQTLVGMVAFSTLVMFPYFQLRGQDTSTRQDVLRHYVSETAVKCLWQAVVAKHIVVCCMALAMLLAPVLTIAVSGLYTAFPTSANLPVTISIHEQFNSSFKPRDLGFEVGGEIAKAASNDVGMLLTQNFTFPAWTYDELAFPKISMSLSDTTANTPESLMGRNVTVTLPAIRSSLNCTVASSVPTNFTDILDIFPTPVANVTAFEALGVNNWHGTVPGSFLLWPGPGSESFGYFTACGDPYSRDMFNTFCGAFGTSEVNWNAFTCLSHIDELDVEVDLNAASLSVLAARPKENTRRFFSNETLCSGLRDAFPSDMVPSLFGGANFGSQKASAGFFDPAFQAVVYGLGTHAHLEDFPMAAYMNNEGVSKIFDQLEHVHRTVVAQSANLIRMTFNATLPRDSSATVNATLINPRVYRLKQSALSTRVLDGLLLTIAICIAVTFLMDTRRVLPKNPASIAAATSLIAGESRMLSKESLPEGAQWYSDAELEAKRVWDGVFFRLGWWDSDGPSEHDGNLFKLDNL</sequence>
<name>A0A9W8X0M5_9PLEO</name>
<keyword evidence="3" id="KW-1185">Reference proteome</keyword>
<dbReference type="Pfam" id="PF11915">
    <property type="entry name" value="DUF3433"/>
    <property type="match status" value="1"/>
</dbReference>
<dbReference type="InterPro" id="IPR021840">
    <property type="entry name" value="DUF3433"/>
</dbReference>
<feature type="transmembrane region" description="Helical" evidence="1">
    <location>
        <begin position="165"/>
        <end position="195"/>
    </location>
</feature>
<evidence type="ECO:0000256" key="1">
    <source>
        <dbReference type="SAM" id="Phobius"/>
    </source>
</evidence>
<protein>
    <submittedName>
        <fullName evidence="2">Uncharacterized protein</fullName>
    </submittedName>
</protein>
<accession>A0A9W8X0M5</accession>
<gene>
    <name evidence="2" type="ORF">N0V87_004257</name>
</gene>
<reference evidence="2" key="1">
    <citation type="submission" date="2022-10" db="EMBL/GenBank/DDBJ databases">
        <title>Tapping the CABI collections for fungal endophytes: first genome assemblies for Collariella, Neodidymelliopsis, Ascochyta clinopodiicola, Didymella pomorum, Didymosphaeria variabile, Neocosmospora piperis and Neocucurbitaria cava.</title>
        <authorList>
            <person name="Hill R."/>
        </authorList>
    </citation>
    <scope>NUCLEOTIDE SEQUENCE</scope>
    <source>
        <strain evidence="2">IMI 360193</strain>
    </source>
</reference>
<dbReference type="Proteomes" id="UP001140562">
    <property type="component" value="Unassembled WGS sequence"/>
</dbReference>